<dbReference type="GO" id="GO:0008237">
    <property type="term" value="F:metallopeptidase activity"/>
    <property type="evidence" value="ECO:0007669"/>
    <property type="project" value="InterPro"/>
</dbReference>
<dbReference type="Gene3D" id="3.40.390.10">
    <property type="entry name" value="Collagenase (Catalytic Domain)"/>
    <property type="match status" value="1"/>
</dbReference>
<reference evidence="2" key="1">
    <citation type="submission" date="2018-06" db="EMBL/GenBank/DDBJ databases">
        <authorList>
            <person name="Zhirakovskaya E."/>
        </authorList>
    </citation>
    <scope>NUCLEOTIDE SEQUENCE</scope>
</reference>
<dbReference type="Pfam" id="PF05572">
    <property type="entry name" value="Peptidase_M43"/>
    <property type="match status" value="1"/>
</dbReference>
<organism evidence="2">
    <name type="scientific">hydrothermal vent metagenome</name>
    <dbReference type="NCBI Taxonomy" id="652676"/>
    <lineage>
        <taxon>unclassified sequences</taxon>
        <taxon>metagenomes</taxon>
        <taxon>ecological metagenomes</taxon>
    </lineage>
</organism>
<feature type="domain" description="Peptidase M43 pregnancy-associated plasma-A" evidence="1">
    <location>
        <begin position="114"/>
        <end position="218"/>
    </location>
</feature>
<evidence type="ECO:0000313" key="2">
    <source>
        <dbReference type="EMBL" id="VAX22787.1"/>
    </source>
</evidence>
<gene>
    <name evidence="2" type="ORF">MNBD_NITROSPINAE04-78</name>
</gene>
<dbReference type="EMBL" id="UOGA01000230">
    <property type="protein sequence ID" value="VAX22787.1"/>
    <property type="molecule type" value="Genomic_DNA"/>
</dbReference>
<dbReference type="AlphaFoldDB" id="A0A3B1D242"/>
<protein>
    <recommendedName>
        <fullName evidence="1">Peptidase M43 pregnancy-associated plasma-A domain-containing protein</fullName>
    </recommendedName>
</protein>
<sequence>MYAVFAFAVLLAVAPACGKKGGGGGQTGPTLGVNMWIVDIDDYQGESDPNFVAIIDEFKRLFGETGISVGEVVVRELTGPKARSLSFIDLYSDPNENGLPDDMEELFKMSSAADRQYLNIFFVNAIFPLGVIGLSSSINGPAENGTNRSGVLINTFGGFRNLSEADLKMQGETIAHEAGHYLGLYHTTEKNGHEFDPFADTPECPAEENDLNLDGLVSADECENLDGPNLMFWLAAKYAQETMSPMQNQEMIKHPLVR</sequence>
<proteinExistence type="predicted"/>
<evidence type="ECO:0000259" key="1">
    <source>
        <dbReference type="Pfam" id="PF05572"/>
    </source>
</evidence>
<name>A0A3B1D242_9ZZZZ</name>
<dbReference type="InterPro" id="IPR024079">
    <property type="entry name" value="MetalloPept_cat_dom_sf"/>
</dbReference>
<accession>A0A3B1D242</accession>
<dbReference type="SUPFAM" id="SSF55486">
    <property type="entry name" value="Metalloproteases ('zincins'), catalytic domain"/>
    <property type="match status" value="1"/>
</dbReference>
<dbReference type="InterPro" id="IPR008754">
    <property type="entry name" value="Peptidase_M43"/>
</dbReference>